<dbReference type="Proteomes" id="UP000095287">
    <property type="component" value="Unplaced"/>
</dbReference>
<dbReference type="AlphaFoldDB" id="A0A1I8A0M5"/>
<sequence>MQGILGAVFVFSQRGFPGNGGMTNKRGKSWSTDRESYPNIVYIAGTHIFCVGSPCFSTACASLSNSCVRTTYLLSSQTSRKTPFKYDEDHFCAEQQQE</sequence>
<evidence type="ECO:0000313" key="2">
    <source>
        <dbReference type="WBParaSite" id="L893_g31787.t1"/>
    </source>
</evidence>
<proteinExistence type="predicted"/>
<organism evidence="1 2">
    <name type="scientific">Steinernema glaseri</name>
    <dbReference type="NCBI Taxonomy" id="37863"/>
    <lineage>
        <taxon>Eukaryota</taxon>
        <taxon>Metazoa</taxon>
        <taxon>Ecdysozoa</taxon>
        <taxon>Nematoda</taxon>
        <taxon>Chromadorea</taxon>
        <taxon>Rhabditida</taxon>
        <taxon>Tylenchina</taxon>
        <taxon>Panagrolaimomorpha</taxon>
        <taxon>Strongyloidoidea</taxon>
        <taxon>Steinernematidae</taxon>
        <taxon>Steinernema</taxon>
    </lineage>
</organism>
<evidence type="ECO:0000313" key="1">
    <source>
        <dbReference type="Proteomes" id="UP000095287"/>
    </source>
</evidence>
<dbReference type="WBParaSite" id="L893_g31787.t1">
    <property type="protein sequence ID" value="L893_g31787.t1"/>
    <property type="gene ID" value="L893_g31787"/>
</dbReference>
<protein>
    <submittedName>
        <fullName evidence="2">Secreted protein</fullName>
    </submittedName>
</protein>
<reference evidence="2" key="1">
    <citation type="submission" date="2016-11" db="UniProtKB">
        <authorList>
            <consortium name="WormBaseParasite"/>
        </authorList>
    </citation>
    <scope>IDENTIFICATION</scope>
</reference>
<accession>A0A1I8A0M5</accession>
<keyword evidence="1" id="KW-1185">Reference proteome</keyword>
<name>A0A1I8A0M5_9BILA</name>